<organism evidence="4 5">
    <name type="scientific">Comamonas odontotermitis</name>
    <dbReference type="NCBI Taxonomy" id="379895"/>
    <lineage>
        <taxon>Bacteria</taxon>
        <taxon>Pseudomonadati</taxon>
        <taxon>Pseudomonadota</taxon>
        <taxon>Betaproteobacteria</taxon>
        <taxon>Burkholderiales</taxon>
        <taxon>Comamonadaceae</taxon>
        <taxon>Comamonas</taxon>
    </lineage>
</organism>
<reference evidence="4 5" key="1">
    <citation type="submission" date="2020-08" db="EMBL/GenBank/DDBJ databases">
        <title>Functional genomics of gut bacteria from endangered species of beetles.</title>
        <authorList>
            <person name="Carlos-Shanley C."/>
        </authorList>
    </citation>
    <scope>NUCLEOTIDE SEQUENCE [LARGE SCALE GENOMIC DNA]</scope>
    <source>
        <strain evidence="4 5">S00124</strain>
    </source>
</reference>
<proteinExistence type="predicted"/>
<protein>
    <submittedName>
        <fullName evidence="4">Ribosomal protein L7/L12</fullName>
    </submittedName>
</protein>
<keyword evidence="5" id="KW-1185">Reference proteome</keyword>
<feature type="domain" description="Large ribosomal subunit protein bL12 C-terminal" evidence="3">
    <location>
        <begin position="17"/>
        <end position="67"/>
    </location>
</feature>
<feature type="transmembrane region" description="Helical" evidence="2">
    <location>
        <begin position="143"/>
        <end position="163"/>
    </location>
</feature>
<dbReference type="SUPFAM" id="SSF54736">
    <property type="entry name" value="ClpS-like"/>
    <property type="match status" value="1"/>
</dbReference>
<dbReference type="RefSeq" id="WP_184706699.1">
    <property type="nucleotide sequence ID" value="NZ_JACHKZ010000006.1"/>
</dbReference>
<keyword evidence="2" id="KW-0472">Membrane</keyword>
<name>A0ABR6RDR4_9BURK</name>
<evidence type="ECO:0000259" key="3">
    <source>
        <dbReference type="Pfam" id="PF00542"/>
    </source>
</evidence>
<dbReference type="GO" id="GO:0005840">
    <property type="term" value="C:ribosome"/>
    <property type="evidence" value="ECO:0007669"/>
    <property type="project" value="UniProtKB-KW"/>
</dbReference>
<evidence type="ECO:0000256" key="1">
    <source>
        <dbReference type="SAM" id="MobiDB-lite"/>
    </source>
</evidence>
<dbReference type="InterPro" id="IPR013823">
    <property type="entry name" value="Ribosomal_bL12_C"/>
</dbReference>
<sequence length="165" mass="17529">MTSHIRPDIEAAWRRGDKVQAIKQLREATGMGLAEAKNMLEDMLDGEHATVDSATRQQLAPAIEAALARGDKLVAIKLLKDATGMGLKEAKDRIESGDPQQWQADYRESHAASPTSSTHPTPGAAWQQPGYEPGRVQGASTGLLALAGLVLAGLAAAACWYFGLP</sequence>
<evidence type="ECO:0000313" key="4">
    <source>
        <dbReference type="EMBL" id="MBB6577294.1"/>
    </source>
</evidence>
<dbReference type="EMBL" id="JACHKZ010000006">
    <property type="protein sequence ID" value="MBB6577294.1"/>
    <property type="molecule type" value="Genomic_DNA"/>
</dbReference>
<evidence type="ECO:0000313" key="5">
    <source>
        <dbReference type="Proteomes" id="UP000562492"/>
    </source>
</evidence>
<keyword evidence="4" id="KW-0689">Ribosomal protein</keyword>
<keyword evidence="4" id="KW-0687">Ribonucleoprotein</keyword>
<keyword evidence="2" id="KW-1133">Transmembrane helix</keyword>
<dbReference type="Proteomes" id="UP000562492">
    <property type="component" value="Unassembled WGS sequence"/>
</dbReference>
<keyword evidence="2" id="KW-0812">Transmembrane</keyword>
<evidence type="ECO:0000256" key="2">
    <source>
        <dbReference type="SAM" id="Phobius"/>
    </source>
</evidence>
<dbReference type="Gene3D" id="3.30.1390.10">
    <property type="match status" value="2"/>
</dbReference>
<dbReference type="InterPro" id="IPR014719">
    <property type="entry name" value="Ribosomal_bL12_C/ClpS-like"/>
</dbReference>
<comment type="caution">
    <text evidence="4">The sequence shown here is derived from an EMBL/GenBank/DDBJ whole genome shotgun (WGS) entry which is preliminary data.</text>
</comment>
<dbReference type="Pfam" id="PF00542">
    <property type="entry name" value="Ribosomal_L12"/>
    <property type="match status" value="1"/>
</dbReference>
<feature type="region of interest" description="Disordered" evidence="1">
    <location>
        <begin position="90"/>
        <end position="132"/>
    </location>
</feature>
<accession>A0ABR6RDR4</accession>
<gene>
    <name evidence="4" type="ORF">HNP33_001349</name>
</gene>